<dbReference type="InterPro" id="IPR009734">
    <property type="entry name" value="Myoviridae_GpU"/>
</dbReference>
<dbReference type="EMBL" id="BSFJ01000048">
    <property type="protein sequence ID" value="GLK74657.1"/>
    <property type="molecule type" value="Genomic_DNA"/>
</dbReference>
<sequence length="123" mass="13189">MALMCIGPHVFQPVGLNGREMEFTTEAVLAEFPRWGGADGAQFHGMRRDTFVISGVLFPSAIGGLPDYQAIRASQNTGRALPVIQMAVGFVGTVLGTFAVERVSDLAEYGGLKLGFEVELRTV</sequence>
<evidence type="ECO:0000313" key="1">
    <source>
        <dbReference type="EMBL" id="GLK74657.1"/>
    </source>
</evidence>
<dbReference type="AlphaFoldDB" id="A0A9W6JCC7"/>
<dbReference type="Proteomes" id="UP001143370">
    <property type="component" value="Unassembled WGS sequence"/>
</dbReference>
<name>A0A9W6JCC7_9HYPH</name>
<reference evidence="1" key="1">
    <citation type="journal article" date="2014" name="Int. J. Syst. Evol. Microbiol.">
        <title>Complete genome sequence of Corynebacterium casei LMG S-19264T (=DSM 44701T), isolated from a smear-ripened cheese.</title>
        <authorList>
            <consortium name="US DOE Joint Genome Institute (JGI-PGF)"/>
            <person name="Walter F."/>
            <person name="Albersmeier A."/>
            <person name="Kalinowski J."/>
            <person name="Ruckert C."/>
        </authorList>
    </citation>
    <scope>NUCLEOTIDE SEQUENCE</scope>
    <source>
        <strain evidence="1">VKM B-2484</strain>
    </source>
</reference>
<evidence type="ECO:0000313" key="2">
    <source>
        <dbReference type="Proteomes" id="UP001143370"/>
    </source>
</evidence>
<reference evidence="1" key="2">
    <citation type="submission" date="2023-01" db="EMBL/GenBank/DDBJ databases">
        <authorList>
            <person name="Sun Q."/>
            <person name="Evtushenko L."/>
        </authorList>
    </citation>
    <scope>NUCLEOTIDE SEQUENCE</scope>
    <source>
        <strain evidence="1">VKM B-2484</strain>
    </source>
</reference>
<protein>
    <recommendedName>
        <fullName evidence="3">Phage tail protein</fullName>
    </recommendedName>
</protein>
<evidence type="ECO:0008006" key="3">
    <source>
        <dbReference type="Google" id="ProtNLM"/>
    </source>
</evidence>
<dbReference type="Pfam" id="PF06995">
    <property type="entry name" value="Phage_P2_GpU"/>
    <property type="match status" value="1"/>
</dbReference>
<comment type="caution">
    <text evidence="1">The sequence shown here is derived from an EMBL/GenBank/DDBJ whole genome shotgun (WGS) entry which is preliminary data.</text>
</comment>
<proteinExistence type="predicted"/>
<keyword evidence="2" id="KW-1185">Reference proteome</keyword>
<accession>A0A9W6JCC7</accession>
<dbReference type="RefSeq" id="WP_213374578.1">
    <property type="nucleotide sequence ID" value="NZ_BSFJ01000048.1"/>
</dbReference>
<gene>
    <name evidence="1" type="ORF">GCM10017643_47760</name>
</gene>
<organism evidence="1 2">
    <name type="scientific">Ancylobacter dichloromethanicus</name>
    <dbReference type="NCBI Taxonomy" id="518825"/>
    <lineage>
        <taxon>Bacteria</taxon>
        <taxon>Pseudomonadati</taxon>
        <taxon>Pseudomonadota</taxon>
        <taxon>Alphaproteobacteria</taxon>
        <taxon>Hyphomicrobiales</taxon>
        <taxon>Xanthobacteraceae</taxon>
        <taxon>Ancylobacter</taxon>
    </lineage>
</organism>